<dbReference type="Proteomes" id="UP000094056">
    <property type="component" value="Unassembled WGS sequence"/>
</dbReference>
<sequence>MKMKISILFVFTGTLLLNGCAISRLNIMQEMSNKGQHQNVVNYFEENYTYDSPEVLKYDSDYGDAILYPLCRAYFELRNYKKFAECSQVYIENTDKNGYPWGRFPASYGDIVAPIISIRSRVHMDFGNYPAAMQEAEKAVLLLKDSLRSTEYLRKSDAIEVYGAAGLAHAFSGNRSKAEAYILQLNKMKSLFVDEYLAMPRHFAIAQIHMAL</sequence>
<dbReference type="EMBL" id="MAYW01000091">
    <property type="protein sequence ID" value="ODS31845.1"/>
    <property type="molecule type" value="Genomic_DNA"/>
</dbReference>
<dbReference type="InterPro" id="IPR011990">
    <property type="entry name" value="TPR-like_helical_dom_sf"/>
</dbReference>
<name>A0A1E3X885_9BACT</name>
<evidence type="ECO:0000313" key="2">
    <source>
        <dbReference type="Proteomes" id="UP000094056"/>
    </source>
</evidence>
<comment type="caution">
    <text evidence="1">The sequence shown here is derived from an EMBL/GenBank/DDBJ whole genome shotgun (WGS) entry which is preliminary data.</text>
</comment>
<reference evidence="1 2" key="1">
    <citation type="submission" date="2016-07" db="EMBL/GenBank/DDBJ databases">
        <title>Draft genome of Scalindua rubra, obtained from a brine-seawater interface in the Red Sea, sheds light on salt adaptation in anammox bacteria.</title>
        <authorList>
            <person name="Speth D.R."/>
            <person name="Lagkouvardos I."/>
            <person name="Wang Y."/>
            <person name="Qian P.-Y."/>
            <person name="Dutilh B.E."/>
            <person name="Jetten M.S."/>
        </authorList>
    </citation>
    <scope>NUCLEOTIDE SEQUENCE [LARGE SCALE GENOMIC DNA]</scope>
    <source>
        <strain evidence="1">BSI-1</strain>
    </source>
</reference>
<protein>
    <recommendedName>
        <fullName evidence="3">Tetratricopeptide repeat protein</fullName>
    </recommendedName>
</protein>
<evidence type="ECO:0000313" key="1">
    <source>
        <dbReference type="EMBL" id="ODS31845.1"/>
    </source>
</evidence>
<evidence type="ECO:0008006" key="3">
    <source>
        <dbReference type="Google" id="ProtNLM"/>
    </source>
</evidence>
<dbReference type="SUPFAM" id="SSF48452">
    <property type="entry name" value="TPR-like"/>
    <property type="match status" value="1"/>
</dbReference>
<accession>A0A1E3X885</accession>
<dbReference type="AlphaFoldDB" id="A0A1E3X885"/>
<dbReference type="Gene3D" id="1.25.40.10">
    <property type="entry name" value="Tetratricopeptide repeat domain"/>
    <property type="match status" value="1"/>
</dbReference>
<proteinExistence type="predicted"/>
<gene>
    <name evidence="1" type="ORF">SCARUB_03022</name>
</gene>
<organism evidence="1 2">
    <name type="scientific">Candidatus Scalindua rubra</name>
    <dbReference type="NCBI Taxonomy" id="1872076"/>
    <lineage>
        <taxon>Bacteria</taxon>
        <taxon>Pseudomonadati</taxon>
        <taxon>Planctomycetota</taxon>
        <taxon>Candidatus Brocadiia</taxon>
        <taxon>Candidatus Brocadiales</taxon>
        <taxon>Candidatus Scalinduaceae</taxon>
        <taxon>Candidatus Scalindua</taxon>
    </lineage>
</organism>